<feature type="domain" description="MobA/VirD2-like nuclease" evidence="1">
    <location>
        <begin position="17"/>
        <end position="144"/>
    </location>
</feature>
<protein>
    <submittedName>
        <fullName evidence="2">Relaxase/Mobilisation nuclease domain-containing protein</fullName>
    </submittedName>
</protein>
<reference evidence="2 3" key="1">
    <citation type="submission" date="2016-10" db="EMBL/GenBank/DDBJ databases">
        <authorList>
            <person name="de Groot N.N."/>
        </authorList>
    </citation>
    <scope>NUCLEOTIDE SEQUENCE [LARGE SCALE GENOMIC DNA]</scope>
    <source>
        <strain evidence="2 3">ATCC 51969</strain>
    </source>
</reference>
<accession>A0A1I2J203</accession>
<proteinExistence type="predicted"/>
<dbReference type="InterPro" id="IPR005094">
    <property type="entry name" value="Endonuclease_MobA/VirD2"/>
</dbReference>
<gene>
    <name evidence="2" type="ORF">SAMN03003324_04160</name>
</gene>
<evidence type="ECO:0000313" key="3">
    <source>
        <dbReference type="Proteomes" id="UP000183129"/>
    </source>
</evidence>
<organism evidence="2 3">
    <name type="scientific">Pedobacter antarcticus</name>
    <dbReference type="NCBI Taxonomy" id="34086"/>
    <lineage>
        <taxon>Bacteria</taxon>
        <taxon>Pseudomonadati</taxon>
        <taxon>Bacteroidota</taxon>
        <taxon>Sphingobacteriia</taxon>
        <taxon>Sphingobacteriales</taxon>
        <taxon>Sphingobacteriaceae</taxon>
        <taxon>Pedobacter</taxon>
    </lineage>
</organism>
<dbReference type="AlphaFoldDB" id="A0A1I2J203"/>
<dbReference type="EMBL" id="FONS01000021">
    <property type="protein sequence ID" value="SFF48695.1"/>
    <property type="molecule type" value="Genomic_DNA"/>
</dbReference>
<dbReference type="RefSeq" id="WP_074964132.1">
    <property type="nucleotide sequence ID" value="NZ_FONS01000021.1"/>
</dbReference>
<dbReference type="Proteomes" id="UP000183129">
    <property type="component" value="Unassembled WGS sequence"/>
</dbReference>
<sequence>MIVKFLSSTPSFSGVEYNTNKMDTGKGELMEAHNFGQLQGISDLRPEDYKNYLKAVSSKSNSIKNPQLHVALSAKGSEFDKYQLTDIAVKWMNEMGYGQQPFLIVFHNDTSNNHVHIVSTRVDQETGKKIAHDFERVRGMEAINRILGIGDKISSDLKSAQEYNFRTEAQFSMLLEKMGYTVKSDGDTLRVIKFGKEQGTIPKAEVKQLAKENKVDDKRLSQLKAIVGKYQKVYDGAVKPVHENLPGGGQGRIIGYQSPLSDYLHKKFGLESVFHFKDDKSPYGYTLIDNANKNVFKGSEILPLKEFISSNVLIDRNWFETSLDELKKENSSVIDLDEILKTKEFERHGEKVLSKDKEVVYTFERSDIIDLINNQRKESQYSVFSAQDRAILNQFLNIPIDQIEIDFKDDQKGMYSDLLKAAVYNYPTVEEGLKDMNLSVVGYRNNLYLLDSQSNIFTNIDNLVNEETKNIIYQESLTGKANQEADMAVNVGGDLLLELSDYESQSQEESREFSSGFQFFMASDIDDEAINGRNRRRKKHARGNSR</sequence>
<evidence type="ECO:0000313" key="2">
    <source>
        <dbReference type="EMBL" id="SFF48695.1"/>
    </source>
</evidence>
<name>A0A1I2J203_9SPHI</name>
<dbReference type="Pfam" id="PF03432">
    <property type="entry name" value="Relaxase"/>
    <property type="match status" value="1"/>
</dbReference>
<evidence type="ECO:0000259" key="1">
    <source>
        <dbReference type="Pfam" id="PF03432"/>
    </source>
</evidence>